<feature type="domain" description="PilZ" evidence="1">
    <location>
        <begin position="6"/>
        <end position="93"/>
    </location>
</feature>
<accession>A0A0F9D2P6</accession>
<reference evidence="2" key="1">
    <citation type="journal article" date="2015" name="Nature">
        <title>Complex archaea that bridge the gap between prokaryotes and eukaryotes.</title>
        <authorList>
            <person name="Spang A."/>
            <person name="Saw J.H."/>
            <person name="Jorgensen S.L."/>
            <person name="Zaremba-Niedzwiedzka K."/>
            <person name="Martijn J."/>
            <person name="Lind A.E."/>
            <person name="van Eijk R."/>
            <person name="Schleper C."/>
            <person name="Guy L."/>
            <person name="Ettema T.J."/>
        </authorList>
    </citation>
    <scope>NUCLEOTIDE SEQUENCE</scope>
</reference>
<evidence type="ECO:0000313" key="2">
    <source>
        <dbReference type="EMBL" id="KKL06368.1"/>
    </source>
</evidence>
<dbReference type="GO" id="GO:0035438">
    <property type="term" value="F:cyclic-di-GMP binding"/>
    <property type="evidence" value="ECO:0007669"/>
    <property type="project" value="InterPro"/>
</dbReference>
<gene>
    <name evidence="2" type="ORF">LCGC14_2596730</name>
</gene>
<protein>
    <recommendedName>
        <fullName evidence="1">PilZ domain-containing protein</fullName>
    </recommendedName>
</protein>
<comment type="caution">
    <text evidence="2">The sequence shown here is derived from an EMBL/GenBank/DDBJ whole genome shotgun (WGS) entry which is preliminary data.</text>
</comment>
<organism evidence="2">
    <name type="scientific">marine sediment metagenome</name>
    <dbReference type="NCBI Taxonomy" id="412755"/>
    <lineage>
        <taxon>unclassified sequences</taxon>
        <taxon>metagenomes</taxon>
        <taxon>ecological metagenomes</taxon>
    </lineage>
</organism>
<dbReference type="AlphaFoldDB" id="A0A0F9D2P6"/>
<dbReference type="Pfam" id="PF07238">
    <property type="entry name" value="PilZ"/>
    <property type="match status" value="1"/>
</dbReference>
<dbReference type="SUPFAM" id="SSF141371">
    <property type="entry name" value="PilZ domain-like"/>
    <property type="match status" value="1"/>
</dbReference>
<sequence>MLIDNRGQERFKIGGVVYYSDAFQEDEPQKHHEKHEGRVVDISPDGICISTQHEFERGSKVQFDITDYYKGTFTGIVRRCEKHSDDKFHVGLEVPFWRTSG</sequence>
<evidence type="ECO:0000259" key="1">
    <source>
        <dbReference type="Pfam" id="PF07238"/>
    </source>
</evidence>
<dbReference type="EMBL" id="LAZR01043736">
    <property type="protein sequence ID" value="KKL06368.1"/>
    <property type="molecule type" value="Genomic_DNA"/>
</dbReference>
<dbReference type="InterPro" id="IPR009875">
    <property type="entry name" value="PilZ_domain"/>
</dbReference>
<name>A0A0F9D2P6_9ZZZZ</name>
<proteinExistence type="predicted"/>